<dbReference type="PANTHER" id="PTHR43537">
    <property type="entry name" value="TRANSCRIPTIONAL REGULATOR, GNTR FAMILY"/>
    <property type="match status" value="1"/>
</dbReference>
<dbReference type="InterPro" id="IPR036390">
    <property type="entry name" value="WH_DNA-bd_sf"/>
</dbReference>
<evidence type="ECO:0000256" key="1">
    <source>
        <dbReference type="ARBA" id="ARBA00023015"/>
    </source>
</evidence>
<evidence type="ECO:0000259" key="4">
    <source>
        <dbReference type="PROSITE" id="PS50949"/>
    </source>
</evidence>
<protein>
    <submittedName>
        <fullName evidence="5">GntR family transcriptional regulator</fullName>
    </submittedName>
</protein>
<sequence length="231" mass="26539">MTSAITRIVTTLYEDIVLGIFPAGNKLAEERLAERFSVKRHTIREAFLHLEELGFIDRVPNRGVLVREMTPTEVREIYDVRAVLESHAASVTKLPVDPDITDRMAAIQERHSKAIEDGDYRAVLHLNTEFHRTQFSACANTTLVAAIEDFAIRVHAITAMKYGDRSVMERVTEHHWEIIEAMKGTDNAKLIDTVLRHFDLRRVEEYGQRYRMKYGNAEPAVSQPRRLRVVV</sequence>
<dbReference type="PANTHER" id="PTHR43537:SF49">
    <property type="entry name" value="TRANSCRIPTIONAL REGULATORY PROTEIN"/>
    <property type="match status" value="1"/>
</dbReference>
<dbReference type="InterPro" id="IPR011711">
    <property type="entry name" value="GntR_C"/>
</dbReference>
<evidence type="ECO:0000313" key="6">
    <source>
        <dbReference type="Proteomes" id="UP001220530"/>
    </source>
</evidence>
<dbReference type="SMART" id="SM00895">
    <property type="entry name" value="FCD"/>
    <property type="match status" value="1"/>
</dbReference>
<reference evidence="5 6" key="1">
    <citation type="submission" date="2023-02" db="EMBL/GenBank/DDBJ databases">
        <title>Devosia algicola sp. nov., isolated from the phycosphere of marine algae.</title>
        <authorList>
            <person name="Kim J.M."/>
            <person name="Lee J.K."/>
            <person name="Choi B.J."/>
            <person name="Bayburt H."/>
            <person name="Jeon C.O."/>
        </authorList>
    </citation>
    <scope>NUCLEOTIDE SEQUENCE [LARGE SCALE GENOMIC DNA]</scope>
    <source>
        <strain evidence="5 6">G20-9</strain>
    </source>
</reference>
<keyword evidence="3" id="KW-0804">Transcription</keyword>
<dbReference type="SMART" id="SM00345">
    <property type="entry name" value="HTH_GNTR"/>
    <property type="match status" value="1"/>
</dbReference>
<dbReference type="CDD" id="cd07377">
    <property type="entry name" value="WHTH_GntR"/>
    <property type="match status" value="1"/>
</dbReference>
<evidence type="ECO:0000313" key="5">
    <source>
        <dbReference type="EMBL" id="WDR03887.1"/>
    </source>
</evidence>
<gene>
    <name evidence="5" type="ORF">PSQ19_07605</name>
</gene>
<keyword evidence="1" id="KW-0805">Transcription regulation</keyword>
<dbReference type="InterPro" id="IPR036388">
    <property type="entry name" value="WH-like_DNA-bd_sf"/>
</dbReference>
<feature type="domain" description="HTH gntR-type" evidence="4">
    <location>
        <begin position="2"/>
        <end position="69"/>
    </location>
</feature>
<proteinExistence type="predicted"/>
<dbReference type="SUPFAM" id="SSF48008">
    <property type="entry name" value="GntR ligand-binding domain-like"/>
    <property type="match status" value="1"/>
</dbReference>
<dbReference type="RefSeq" id="WP_282220274.1">
    <property type="nucleotide sequence ID" value="NZ_CP118246.1"/>
</dbReference>
<evidence type="ECO:0000256" key="2">
    <source>
        <dbReference type="ARBA" id="ARBA00023125"/>
    </source>
</evidence>
<dbReference type="Proteomes" id="UP001220530">
    <property type="component" value="Chromosome"/>
</dbReference>
<keyword evidence="6" id="KW-1185">Reference proteome</keyword>
<accession>A0ABY7YRT3</accession>
<dbReference type="SUPFAM" id="SSF46785">
    <property type="entry name" value="Winged helix' DNA-binding domain"/>
    <property type="match status" value="1"/>
</dbReference>
<organism evidence="5 6">
    <name type="scientific">Devosia algicola</name>
    <dbReference type="NCBI Taxonomy" id="3026418"/>
    <lineage>
        <taxon>Bacteria</taxon>
        <taxon>Pseudomonadati</taxon>
        <taxon>Pseudomonadota</taxon>
        <taxon>Alphaproteobacteria</taxon>
        <taxon>Hyphomicrobiales</taxon>
        <taxon>Devosiaceae</taxon>
        <taxon>Devosia</taxon>
    </lineage>
</organism>
<dbReference type="EMBL" id="CP118246">
    <property type="protein sequence ID" value="WDR03887.1"/>
    <property type="molecule type" value="Genomic_DNA"/>
</dbReference>
<dbReference type="PROSITE" id="PS50949">
    <property type="entry name" value="HTH_GNTR"/>
    <property type="match status" value="1"/>
</dbReference>
<dbReference type="InterPro" id="IPR000524">
    <property type="entry name" value="Tscrpt_reg_HTH_GntR"/>
</dbReference>
<dbReference type="Gene3D" id="1.10.10.10">
    <property type="entry name" value="Winged helix-like DNA-binding domain superfamily/Winged helix DNA-binding domain"/>
    <property type="match status" value="1"/>
</dbReference>
<dbReference type="Gene3D" id="1.20.120.530">
    <property type="entry name" value="GntR ligand-binding domain-like"/>
    <property type="match status" value="1"/>
</dbReference>
<dbReference type="Pfam" id="PF07729">
    <property type="entry name" value="FCD"/>
    <property type="match status" value="1"/>
</dbReference>
<dbReference type="InterPro" id="IPR008920">
    <property type="entry name" value="TF_FadR/GntR_C"/>
</dbReference>
<name>A0ABY7YRT3_9HYPH</name>
<dbReference type="Pfam" id="PF00392">
    <property type="entry name" value="GntR"/>
    <property type="match status" value="1"/>
</dbReference>
<evidence type="ECO:0000256" key="3">
    <source>
        <dbReference type="ARBA" id="ARBA00023163"/>
    </source>
</evidence>
<keyword evidence="2" id="KW-0238">DNA-binding</keyword>